<proteinExistence type="predicted"/>
<evidence type="ECO:0000313" key="2">
    <source>
        <dbReference type="Proteomes" id="UP001162501"/>
    </source>
</evidence>
<name>A0AC59YQX2_RANTA</name>
<reference evidence="1" key="2">
    <citation type="submission" date="2025-03" db="EMBL/GenBank/DDBJ databases">
        <authorList>
            <consortium name="ELIXIR-Norway"/>
            <consortium name="Elixir Norway"/>
        </authorList>
    </citation>
    <scope>NUCLEOTIDE SEQUENCE</scope>
</reference>
<protein>
    <submittedName>
        <fullName evidence="1">Uncharacterized protein</fullName>
    </submittedName>
</protein>
<evidence type="ECO:0000313" key="1">
    <source>
        <dbReference type="EMBL" id="CAM9883885.1"/>
    </source>
</evidence>
<sequence length="171" mass="19611">MRFELQKMDSEELQGEVLLWVRKGSGEQSQLSTAQTQDQNCGSVTFGTLLSHQKRRRLQQSGWAERKKEKAQLKSVCHPQPQELCFKPLKELGIRGQDIFEGRGRFAAGEEDGQAPDTWQVEKYLFRESGPGCEVTRDRLDWEIEEYPVTRIVKSQSTTKAAAVLAQEPWR</sequence>
<accession>A0AC59YQX2</accession>
<gene>
    <name evidence="1" type="ORF">MRATA1EN22A_LOCUS8824</name>
</gene>
<reference evidence="1" key="1">
    <citation type="submission" date="2023-05" db="EMBL/GenBank/DDBJ databases">
        <authorList>
            <consortium name="ELIXIR-Norway"/>
        </authorList>
    </citation>
    <scope>NUCLEOTIDE SEQUENCE</scope>
</reference>
<organism evidence="1 2">
    <name type="scientific">Rangifer tarandus platyrhynchus</name>
    <name type="common">Svalbard reindeer</name>
    <dbReference type="NCBI Taxonomy" id="3082113"/>
    <lineage>
        <taxon>Eukaryota</taxon>
        <taxon>Metazoa</taxon>
        <taxon>Chordata</taxon>
        <taxon>Craniata</taxon>
        <taxon>Vertebrata</taxon>
        <taxon>Euteleostomi</taxon>
        <taxon>Mammalia</taxon>
        <taxon>Eutheria</taxon>
        <taxon>Laurasiatheria</taxon>
        <taxon>Artiodactyla</taxon>
        <taxon>Ruminantia</taxon>
        <taxon>Pecora</taxon>
        <taxon>Cervidae</taxon>
        <taxon>Odocoileinae</taxon>
        <taxon>Rangifer</taxon>
    </lineage>
</organism>
<dbReference type="Proteomes" id="UP001162501">
    <property type="component" value="Chromosome 2"/>
</dbReference>
<dbReference type="EMBL" id="OX596086">
    <property type="protein sequence ID" value="CAM9883885.1"/>
    <property type="molecule type" value="Genomic_DNA"/>
</dbReference>